<evidence type="ECO:0000313" key="2">
    <source>
        <dbReference type="Proteomes" id="UP000257815"/>
    </source>
</evidence>
<accession>A0A346FHZ6</accession>
<dbReference type="EMBL" id="MH426725">
    <property type="protein sequence ID" value="AXN57426.1"/>
    <property type="molecule type" value="Genomic_DNA"/>
</dbReference>
<reference evidence="2" key="1">
    <citation type="submission" date="2018-06" db="EMBL/GenBank/DDBJ databases">
        <authorList>
            <person name="Sharma R."/>
            <person name="Ke K."/>
            <person name="Breakwell D.P."/>
            <person name="Hope S."/>
            <person name="Grose J.H."/>
        </authorList>
    </citation>
    <scope>NUCLEOTIDE SEQUENCE [LARGE SCALE GENOMIC DNA]</scope>
</reference>
<dbReference type="Proteomes" id="UP000257815">
    <property type="component" value="Segment"/>
</dbReference>
<organism evidence="1 2">
    <name type="scientific">Erwinia phage SunLIRen</name>
    <dbReference type="NCBI Taxonomy" id="2267654"/>
    <lineage>
        <taxon>Viruses</taxon>
        <taxon>Duplodnaviria</taxon>
        <taxon>Heunggongvirae</taxon>
        <taxon>Uroviricota</taxon>
        <taxon>Caudoviricetes</taxon>
        <taxon>Andersonviridae</taxon>
        <taxon>Ounavirinae</taxon>
        <taxon>Kolesnikvirus</taxon>
        <taxon>Kolesnikvirus Ea214</taxon>
    </lineage>
</organism>
<name>A0A346FHZ6_9CAUD</name>
<sequence>MNKTILAVMVPLLIQYQILSNKFKAQLEAK</sequence>
<gene>
    <name evidence="1" type="ORF">SUNLIREN_126</name>
</gene>
<protein>
    <submittedName>
        <fullName evidence="1">Uncharacterized protein</fullName>
    </submittedName>
</protein>
<evidence type="ECO:0000313" key="1">
    <source>
        <dbReference type="EMBL" id="AXN57426.1"/>
    </source>
</evidence>
<proteinExistence type="predicted"/>